<name>A0ABY8MH80_9SPIO</name>
<proteinExistence type="predicted"/>
<dbReference type="EMBL" id="CP123443">
    <property type="protein sequence ID" value="WGK69374.1"/>
    <property type="molecule type" value="Genomic_DNA"/>
</dbReference>
<evidence type="ECO:0000313" key="1">
    <source>
        <dbReference type="EMBL" id="WGK69374.1"/>
    </source>
</evidence>
<keyword evidence="2" id="KW-1185">Reference proteome</keyword>
<protein>
    <recommendedName>
        <fullName evidence="3">DUF5678 domain-containing protein</fullName>
    </recommendedName>
</protein>
<reference evidence="1 2" key="1">
    <citation type="submission" date="2023-04" db="EMBL/GenBank/DDBJ databases">
        <title>Spirochaete genome identified in red abalone sample constitutes a novel genus.</title>
        <authorList>
            <person name="Sharma S.P."/>
            <person name="Purcell C.M."/>
            <person name="Hyde J.R."/>
            <person name="Severin A.J."/>
        </authorList>
    </citation>
    <scope>NUCLEOTIDE SEQUENCE [LARGE SCALE GENOMIC DNA]</scope>
    <source>
        <strain evidence="1 2">SP-2023</strain>
    </source>
</reference>
<sequence length="75" mass="9021">MLETERNYYKQNQTEMLEKYRGQWFVISGESVRPYDNRGQAYDSGVKDYGLGKFLIQQVEEEEKLIQRFYSRAIV</sequence>
<dbReference type="RefSeq" id="WP_326927557.1">
    <property type="nucleotide sequence ID" value="NZ_CP123443.1"/>
</dbReference>
<organism evidence="1 2">
    <name type="scientific">Candidatus Haliotispira prima</name>
    <dbReference type="NCBI Taxonomy" id="3034016"/>
    <lineage>
        <taxon>Bacteria</taxon>
        <taxon>Pseudomonadati</taxon>
        <taxon>Spirochaetota</taxon>
        <taxon>Spirochaetia</taxon>
        <taxon>Spirochaetales</taxon>
        <taxon>Spirochaetaceae</taxon>
        <taxon>Candidatus Haliotispira</taxon>
    </lineage>
</organism>
<gene>
    <name evidence="1" type="ORF">P0082_00525</name>
</gene>
<dbReference type="Proteomes" id="UP001228690">
    <property type="component" value="Chromosome"/>
</dbReference>
<evidence type="ECO:0008006" key="3">
    <source>
        <dbReference type="Google" id="ProtNLM"/>
    </source>
</evidence>
<evidence type="ECO:0000313" key="2">
    <source>
        <dbReference type="Proteomes" id="UP001228690"/>
    </source>
</evidence>
<accession>A0ABY8MH80</accession>